<dbReference type="Pfam" id="PF08352">
    <property type="entry name" value="oligo_HPY"/>
    <property type="match status" value="1"/>
</dbReference>
<dbReference type="Proteomes" id="UP000253752">
    <property type="component" value="Unassembled WGS sequence"/>
</dbReference>
<dbReference type="PROSITE" id="PS50893">
    <property type="entry name" value="ABC_TRANSPORTER_2"/>
    <property type="match status" value="1"/>
</dbReference>
<evidence type="ECO:0000256" key="5">
    <source>
        <dbReference type="ARBA" id="ARBA00022741"/>
    </source>
</evidence>
<dbReference type="PANTHER" id="PTHR43297:SF2">
    <property type="entry name" value="DIPEPTIDE TRANSPORT ATP-BINDING PROTEIN DPPD"/>
    <property type="match status" value="1"/>
</dbReference>
<dbReference type="InterPro" id="IPR003593">
    <property type="entry name" value="AAA+_ATPase"/>
</dbReference>
<name>A0A369NR37_EGGLN</name>
<gene>
    <name evidence="8" type="ORF">C1872_11345</name>
</gene>
<dbReference type="SMART" id="SM00382">
    <property type="entry name" value="AAA"/>
    <property type="match status" value="1"/>
</dbReference>
<evidence type="ECO:0000256" key="7">
    <source>
        <dbReference type="ARBA" id="ARBA00023136"/>
    </source>
</evidence>
<proteinExistence type="inferred from homology"/>
<dbReference type="SUPFAM" id="SSF52540">
    <property type="entry name" value="P-loop containing nucleoside triphosphate hydrolases"/>
    <property type="match status" value="1"/>
</dbReference>
<reference evidence="8 9" key="1">
    <citation type="journal article" date="2018" name="Elife">
        <title>Discovery and characterization of a prevalent human gut bacterial enzyme sufficient for the inactivation of a family of plant toxins.</title>
        <authorList>
            <person name="Koppel N."/>
            <person name="Bisanz J.E."/>
            <person name="Pandelia M.E."/>
            <person name="Turnbaugh P.J."/>
            <person name="Balskus E.P."/>
        </authorList>
    </citation>
    <scope>NUCLEOTIDE SEQUENCE [LARGE SCALE GENOMIC DNA]</scope>
    <source>
        <strain evidence="8 9">MR1 #12</strain>
    </source>
</reference>
<dbReference type="GO" id="GO:0005886">
    <property type="term" value="C:plasma membrane"/>
    <property type="evidence" value="ECO:0007669"/>
    <property type="project" value="UniProtKB-SubCell"/>
</dbReference>
<dbReference type="AlphaFoldDB" id="A0A369NR37"/>
<keyword evidence="6 8" id="KW-0067">ATP-binding</keyword>
<organism evidence="8 9">
    <name type="scientific">Eggerthella lenta</name>
    <name type="common">Eubacterium lentum</name>
    <dbReference type="NCBI Taxonomy" id="84112"/>
    <lineage>
        <taxon>Bacteria</taxon>
        <taxon>Bacillati</taxon>
        <taxon>Actinomycetota</taxon>
        <taxon>Coriobacteriia</taxon>
        <taxon>Eggerthellales</taxon>
        <taxon>Eggerthellaceae</taxon>
        <taxon>Eggerthella</taxon>
    </lineage>
</organism>
<keyword evidence="4" id="KW-1003">Cell membrane</keyword>
<dbReference type="FunFam" id="3.40.50.300:FF:000016">
    <property type="entry name" value="Oligopeptide ABC transporter ATP-binding component"/>
    <property type="match status" value="1"/>
</dbReference>
<dbReference type="GO" id="GO:0005524">
    <property type="term" value="F:ATP binding"/>
    <property type="evidence" value="ECO:0007669"/>
    <property type="project" value="UniProtKB-KW"/>
</dbReference>
<dbReference type="Gene3D" id="3.40.50.300">
    <property type="entry name" value="P-loop containing nucleotide triphosphate hydrolases"/>
    <property type="match status" value="1"/>
</dbReference>
<comment type="subcellular location">
    <subcellularLocation>
        <location evidence="1">Cell membrane</location>
        <topology evidence="1">Peripheral membrane protein</topology>
    </subcellularLocation>
</comment>
<dbReference type="RefSeq" id="WP_086414672.1">
    <property type="nucleotide sequence ID" value="NZ_CP021140.1"/>
</dbReference>
<sequence>MLLSVKNLSTEFPVKKGIVRAVEDVSFDVDQGEILAIVGESGSGKSVTSLSIMGLLAEPGHVAGGSLEFEGKDLATLSEKQYRELRGNDMAMIFQEPMTSLNPVYRVGNQIVEAIRTHEKVSKAEAKDRAVDLLRKVGIPSPEARINDYPHQMSGGMRQRVMIAMALACNPKLLIADEPTTALDVTIQAQILDLLRRLRDDTGMAVLLITHDLGVVSETADRVVVMYCGQVVEEAEVRTLFDHPMHPYTLGLLKSIPRLEDDDSKRLYMIKGMVPNPLEMPPGCHFSDRCDSCMDVCRTKVPELVDVDGHKVRCFLYESADGEVKSEEAIARAEAEALADVEAAREVETAEALLAAEDLREAEIEEIEKEEEASR</sequence>
<dbReference type="Pfam" id="PF00005">
    <property type="entry name" value="ABC_tran"/>
    <property type="match status" value="1"/>
</dbReference>
<dbReference type="GO" id="GO:0015833">
    <property type="term" value="P:peptide transport"/>
    <property type="evidence" value="ECO:0007669"/>
    <property type="project" value="InterPro"/>
</dbReference>
<evidence type="ECO:0000256" key="6">
    <source>
        <dbReference type="ARBA" id="ARBA00022840"/>
    </source>
</evidence>
<evidence type="ECO:0000256" key="2">
    <source>
        <dbReference type="ARBA" id="ARBA00005417"/>
    </source>
</evidence>
<accession>A0A369NR37</accession>
<dbReference type="InterPro" id="IPR027417">
    <property type="entry name" value="P-loop_NTPase"/>
</dbReference>
<dbReference type="NCBIfam" id="TIGR01727">
    <property type="entry name" value="oligo_HPY"/>
    <property type="match status" value="1"/>
</dbReference>
<dbReference type="PANTHER" id="PTHR43297">
    <property type="entry name" value="OLIGOPEPTIDE TRANSPORT ATP-BINDING PROTEIN APPD"/>
    <property type="match status" value="1"/>
</dbReference>
<evidence type="ECO:0000256" key="4">
    <source>
        <dbReference type="ARBA" id="ARBA00022475"/>
    </source>
</evidence>
<evidence type="ECO:0000256" key="3">
    <source>
        <dbReference type="ARBA" id="ARBA00022448"/>
    </source>
</evidence>
<keyword evidence="7" id="KW-0472">Membrane</keyword>
<evidence type="ECO:0000256" key="1">
    <source>
        <dbReference type="ARBA" id="ARBA00004202"/>
    </source>
</evidence>
<dbReference type="EMBL" id="PPTX01000018">
    <property type="protein sequence ID" value="RDB77326.1"/>
    <property type="molecule type" value="Genomic_DNA"/>
</dbReference>
<evidence type="ECO:0000313" key="8">
    <source>
        <dbReference type="EMBL" id="RDB77326.1"/>
    </source>
</evidence>
<dbReference type="InterPro" id="IPR003439">
    <property type="entry name" value="ABC_transporter-like_ATP-bd"/>
</dbReference>
<protein>
    <submittedName>
        <fullName evidence="8">ABC transporter ATP-binding protein</fullName>
    </submittedName>
</protein>
<dbReference type="InterPro" id="IPR017871">
    <property type="entry name" value="ABC_transporter-like_CS"/>
</dbReference>
<keyword evidence="3" id="KW-0813">Transport</keyword>
<comment type="caution">
    <text evidence="8">The sequence shown here is derived from an EMBL/GenBank/DDBJ whole genome shotgun (WGS) entry which is preliminary data.</text>
</comment>
<comment type="similarity">
    <text evidence="2">Belongs to the ABC transporter superfamily.</text>
</comment>
<evidence type="ECO:0000313" key="9">
    <source>
        <dbReference type="Proteomes" id="UP000253752"/>
    </source>
</evidence>
<dbReference type="PROSITE" id="PS00211">
    <property type="entry name" value="ABC_TRANSPORTER_1"/>
    <property type="match status" value="1"/>
</dbReference>
<dbReference type="InterPro" id="IPR050388">
    <property type="entry name" value="ABC_Ni/Peptide_Import"/>
</dbReference>
<dbReference type="InterPro" id="IPR013563">
    <property type="entry name" value="Oligopep_ABC_C"/>
</dbReference>
<dbReference type="GO" id="GO:0016887">
    <property type="term" value="F:ATP hydrolysis activity"/>
    <property type="evidence" value="ECO:0007669"/>
    <property type="project" value="InterPro"/>
</dbReference>
<keyword evidence="5" id="KW-0547">Nucleotide-binding</keyword>
<dbReference type="CDD" id="cd03257">
    <property type="entry name" value="ABC_NikE_OppD_transporters"/>
    <property type="match status" value="1"/>
</dbReference>